<accession>A0A9X0DH92</accession>
<proteinExistence type="predicted"/>
<dbReference type="AlphaFoldDB" id="A0A9X0DH92"/>
<keyword evidence="2" id="KW-1185">Reference proteome</keyword>
<dbReference type="OrthoDB" id="5428255at2759"/>
<comment type="caution">
    <text evidence="1">The sequence shown here is derived from an EMBL/GenBank/DDBJ whole genome shotgun (WGS) entry which is preliminary data.</text>
</comment>
<gene>
    <name evidence="1" type="ORF">OCU04_008970</name>
</gene>
<dbReference type="Proteomes" id="UP001152300">
    <property type="component" value="Unassembled WGS sequence"/>
</dbReference>
<evidence type="ECO:0000313" key="1">
    <source>
        <dbReference type="EMBL" id="KAJ8062430.1"/>
    </source>
</evidence>
<sequence>MNGWMKGRLVGWMDGWMDGWIDGWINGWVDDQIVELMVNVPRAADAKGLWGFVSKHFKTAEGVQQIFSWFMILETKRKKMFSIRSYNIWEGGAAVLTTITWSCIAHGR</sequence>
<dbReference type="EMBL" id="JAPEIS010000010">
    <property type="protein sequence ID" value="KAJ8062430.1"/>
    <property type="molecule type" value="Genomic_DNA"/>
</dbReference>
<evidence type="ECO:0000313" key="2">
    <source>
        <dbReference type="Proteomes" id="UP001152300"/>
    </source>
</evidence>
<organism evidence="1 2">
    <name type="scientific">Sclerotinia nivalis</name>
    <dbReference type="NCBI Taxonomy" id="352851"/>
    <lineage>
        <taxon>Eukaryota</taxon>
        <taxon>Fungi</taxon>
        <taxon>Dikarya</taxon>
        <taxon>Ascomycota</taxon>
        <taxon>Pezizomycotina</taxon>
        <taxon>Leotiomycetes</taxon>
        <taxon>Helotiales</taxon>
        <taxon>Sclerotiniaceae</taxon>
        <taxon>Sclerotinia</taxon>
    </lineage>
</organism>
<protein>
    <submittedName>
        <fullName evidence="1">Uncharacterized protein</fullName>
    </submittedName>
</protein>
<reference evidence="1" key="1">
    <citation type="submission" date="2022-11" db="EMBL/GenBank/DDBJ databases">
        <title>Genome Resource of Sclerotinia nivalis Strain SnTB1, a Plant Pathogen Isolated from American Ginseng.</title>
        <authorList>
            <person name="Fan S."/>
        </authorList>
    </citation>
    <scope>NUCLEOTIDE SEQUENCE</scope>
    <source>
        <strain evidence="1">SnTB1</strain>
    </source>
</reference>
<name>A0A9X0DH92_9HELO</name>